<accession>A0A822YMA5</accession>
<comment type="cofactor">
    <cofactor evidence="1">
        <name>heme</name>
        <dbReference type="ChEBI" id="CHEBI:30413"/>
    </cofactor>
</comment>
<dbReference type="GO" id="GO:0016705">
    <property type="term" value="F:oxidoreductase activity, acting on paired donors, with incorporation or reduction of molecular oxygen"/>
    <property type="evidence" value="ECO:0007669"/>
    <property type="project" value="InterPro"/>
</dbReference>
<dbReference type="GO" id="GO:0004497">
    <property type="term" value="F:monooxygenase activity"/>
    <property type="evidence" value="ECO:0007669"/>
    <property type="project" value="UniProtKB-KW"/>
</dbReference>
<evidence type="ECO:0000256" key="4">
    <source>
        <dbReference type="ARBA" id="ARBA00022617"/>
    </source>
</evidence>
<protein>
    <recommendedName>
        <fullName evidence="12">Cytochrome P450 CYP736A12-like</fullName>
    </recommendedName>
</protein>
<evidence type="ECO:0000256" key="6">
    <source>
        <dbReference type="ARBA" id="ARBA00023002"/>
    </source>
</evidence>
<dbReference type="InterPro" id="IPR002401">
    <property type="entry name" value="Cyt_P450_E_grp-I"/>
</dbReference>
<evidence type="ECO:0000313" key="11">
    <source>
        <dbReference type="Proteomes" id="UP000607653"/>
    </source>
</evidence>
<reference evidence="10 11" key="1">
    <citation type="journal article" date="2020" name="Mol. Biol. Evol.">
        <title>Distinct Expression and Methylation Patterns for Genes with Different Fates following a Single Whole-Genome Duplication in Flowering Plants.</title>
        <authorList>
            <person name="Shi T."/>
            <person name="Rahmani R.S."/>
            <person name="Gugger P.F."/>
            <person name="Wang M."/>
            <person name="Li H."/>
            <person name="Zhang Y."/>
            <person name="Li Z."/>
            <person name="Wang Q."/>
            <person name="Van de Peer Y."/>
            <person name="Marchal K."/>
            <person name="Chen J."/>
        </authorList>
    </citation>
    <scope>NUCLEOTIDE SEQUENCE [LARGE SCALE GENOMIC DNA]</scope>
    <source>
        <tissue evidence="10">Leaf</tissue>
    </source>
</reference>
<organism evidence="10 11">
    <name type="scientific">Nelumbo nucifera</name>
    <name type="common">Sacred lotus</name>
    <dbReference type="NCBI Taxonomy" id="4432"/>
    <lineage>
        <taxon>Eukaryota</taxon>
        <taxon>Viridiplantae</taxon>
        <taxon>Streptophyta</taxon>
        <taxon>Embryophyta</taxon>
        <taxon>Tracheophyta</taxon>
        <taxon>Spermatophyta</taxon>
        <taxon>Magnoliopsida</taxon>
        <taxon>Proteales</taxon>
        <taxon>Nelumbonaceae</taxon>
        <taxon>Nelumbo</taxon>
    </lineage>
</organism>
<dbReference type="GO" id="GO:0016020">
    <property type="term" value="C:membrane"/>
    <property type="evidence" value="ECO:0007669"/>
    <property type="project" value="UniProtKB-SubCell"/>
</dbReference>
<keyword evidence="6" id="KW-0560">Oxidoreductase</keyword>
<evidence type="ECO:0000256" key="5">
    <source>
        <dbReference type="ARBA" id="ARBA00022723"/>
    </source>
</evidence>
<evidence type="ECO:0000256" key="1">
    <source>
        <dbReference type="ARBA" id="ARBA00001971"/>
    </source>
</evidence>
<comment type="subcellular location">
    <subcellularLocation>
        <location evidence="2">Membrane</location>
    </subcellularLocation>
</comment>
<keyword evidence="11" id="KW-1185">Reference proteome</keyword>
<dbReference type="PANTHER" id="PTHR47943">
    <property type="entry name" value="CYTOCHROME P450 93A3-LIKE"/>
    <property type="match status" value="1"/>
</dbReference>
<dbReference type="InterPro" id="IPR001128">
    <property type="entry name" value="Cyt_P450"/>
</dbReference>
<keyword evidence="8" id="KW-0503">Monooxygenase</keyword>
<evidence type="ECO:0000313" key="10">
    <source>
        <dbReference type="EMBL" id="DAD35314.1"/>
    </source>
</evidence>
<comment type="similarity">
    <text evidence="3">Belongs to the cytochrome P450 family.</text>
</comment>
<dbReference type="Pfam" id="PF00067">
    <property type="entry name" value="p450"/>
    <property type="match status" value="1"/>
</dbReference>
<dbReference type="PANTHER" id="PTHR47943:SF9">
    <property type="entry name" value="CYTOCHROME P450"/>
    <property type="match status" value="1"/>
</dbReference>
<dbReference type="PRINTS" id="PR00463">
    <property type="entry name" value="EP450I"/>
</dbReference>
<evidence type="ECO:0000256" key="7">
    <source>
        <dbReference type="ARBA" id="ARBA00023004"/>
    </source>
</evidence>
<sequence>MSFRMIIGSKHSDFSLKPVVREFFRLGGTFNLSDYIPFVVALDLQGLARRMKEVRVRFDEIMEKIIDQHEQDAKEEKDHNRDLVDTMLSLMAEASSSSKDEQHEQSSGDYCNMDRTDIKANVLNIIGGAIDSSAATIEWAFTELLRHEQVMKNVQQELQRVVGMNRAVEEDDLAKLEYLDMVVKEKLEASSSRPIPTPTRIHRRHHCKWIPHTQELSSHYKRLVYWAGHQCVV</sequence>
<dbReference type="InterPro" id="IPR036396">
    <property type="entry name" value="Cyt_P450_sf"/>
</dbReference>
<keyword evidence="5" id="KW-0479">Metal-binding</keyword>
<dbReference type="EMBL" id="DUZY01000004">
    <property type="protein sequence ID" value="DAD35314.1"/>
    <property type="molecule type" value="Genomic_DNA"/>
</dbReference>
<evidence type="ECO:0000256" key="9">
    <source>
        <dbReference type="ARBA" id="ARBA00023136"/>
    </source>
</evidence>
<evidence type="ECO:0000256" key="8">
    <source>
        <dbReference type="ARBA" id="ARBA00023033"/>
    </source>
</evidence>
<gene>
    <name evidence="10" type="ORF">HUJ06_005954</name>
</gene>
<keyword evidence="4" id="KW-0349">Heme</keyword>
<proteinExistence type="inferred from homology"/>
<name>A0A822YMA5_NELNU</name>
<evidence type="ECO:0000256" key="3">
    <source>
        <dbReference type="ARBA" id="ARBA00010617"/>
    </source>
</evidence>
<evidence type="ECO:0000256" key="2">
    <source>
        <dbReference type="ARBA" id="ARBA00004370"/>
    </source>
</evidence>
<dbReference type="Gene3D" id="1.10.630.10">
    <property type="entry name" value="Cytochrome P450"/>
    <property type="match status" value="1"/>
</dbReference>
<dbReference type="SUPFAM" id="SSF48264">
    <property type="entry name" value="Cytochrome P450"/>
    <property type="match status" value="1"/>
</dbReference>
<keyword evidence="9" id="KW-0472">Membrane</keyword>
<comment type="caution">
    <text evidence="10">The sequence shown here is derived from an EMBL/GenBank/DDBJ whole genome shotgun (WGS) entry which is preliminary data.</text>
</comment>
<keyword evidence="7" id="KW-0408">Iron</keyword>
<dbReference type="GO" id="GO:0005506">
    <property type="term" value="F:iron ion binding"/>
    <property type="evidence" value="ECO:0007669"/>
    <property type="project" value="InterPro"/>
</dbReference>
<dbReference type="GO" id="GO:0020037">
    <property type="term" value="F:heme binding"/>
    <property type="evidence" value="ECO:0007669"/>
    <property type="project" value="InterPro"/>
</dbReference>
<dbReference type="AlphaFoldDB" id="A0A822YMA5"/>
<evidence type="ECO:0008006" key="12">
    <source>
        <dbReference type="Google" id="ProtNLM"/>
    </source>
</evidence>
<dbReference type="Proteomes" id="UP000607653">
    <property type="component" value="Unassembled WGS sequence"/>
</dbReference>